<gene>
    <name evidence="1" type="ORF">MNEG_7779</name>
</gene>
<dbReference type="KEGG" id="mng:MNEG_7779"/>
<accession>A0A0D2KY89</accession>
<dbReference type="STRING" id="145388.A0A0D2KY89"/>
<dbReference type="Pfam" id="PF11152">
    <property type="entry name" value="CCB2_CCB4"/>
    <property type="match status" value="1"/>
</dbReference>
<keyword evidence="2" id="KW-1185">Reference proteome</keyword>
<evidence type="ECO:0000313" key="1">
    <source>
        <dbReference type="EMBL" id="KIZ00184.1"/>
    </source>
</evidence>
<dbReference type="PANTHER" id="PTHR36403">
    <property type="entry name" value="PROTEIN COFACTOR ASSEMBLY OF COMPLEX C SUBUNIT B CCB2, CHLOROPLASTIC"/>
    <property type="match status" value="1"/>
</dbReference>
<dbReference type="InterPro" id="IPR044970">
    <property type="entry name" value="CCB2"/>
</dbReference>
<proteinExistence type="predicted"/>
<dbReference type="EMBL" id="KK101631">
    <property type="protein sequence ID" value="KIZ00184.1"/>
    <property type="molecule type" value="Genomic_DNA"/>
</dbReference>
<dbReference type="OrthoDB" id="524218at2759"/>
<evidence type="ECO:0000313" key="2">
    <source>
        <dbReference type="Proteomes" id="UP000054498"/>
    </source>
</evidence>
<dbReference type="GO" id="GO:0010190">
    <property type="term" value="P:cytochrome b6f complex assembly"/>
    <property type="evidence" value="ECO:0007669"/>
    <property type="project" value="InterPro"/>
</dbReference>
<name>A0A0D2KY89_9CHLO</name>
<dbReference type="Proteomes" id="UP000054498">
    <property type="component" value="Unassembled WGS sequence"/>
</dbReference>
<dbReference type="PANTHER" id="PTHR36403:SF1">
    <property type="entry name" value="PROTEIN COFACTOR ASSEMBLY OF COMPLEX C SUBUNIT B CCB2, CHLOROPLASTIC"/>
    <property type="match status" value="1"/>
</dbReference>
<protein>
    <submittedName>
        <fullName evidence="1">Protein required for cyt b6 assembly</fullName>
    </submittedName>
</protein>
<dbReference type="InterPro" id="IPR021325">
    <property type="entry name" value="CCB2/CCB4"/>
</dbReference>
<sequence length="379" mass="39126">MGSIVKALGGIFKGFKKPWEITGLTSTVDYLEYMPSASDYRKHSPGSQPVSAIVPHDIPALVYNTRYYGRDFRRNNKYTARVVDRTPLDVDKLVASMPLTPEDIKFSPASGGGGGASGGGGGLNDGDELDVAVFRFTLGIPGFDDSLVPRVVGGAAAALLALNHVLGAQPVPPAQERAEFLCALLVALCVVTPEIEERLKQVLPGRGRQQAAEAVDGAARVFVLAERLPEADKRELAWLTFALLKNANCCGVVVALGGGEVVAARGAIGSGAAGGASGSGGSGGGEVVLDAAAKDLARGAAASADVAAVLRGQRQQLWLPDRAAMARAGVDSWAVVPRGAQSLLLQHVAGGGALVVLGDRPRALPGKDRSWVAALARKL</sequence>
<organism evidence="1 2">
    <name type="scientific">Monoraphidium neglectum</name>
    <dbReference type="NCBI Taxonomy" id="145388"/>
    <lineage>
        <taxon>Eukaryota</taxon>
        <taxon>Viridiplantae</taxon>
        <taxon>Chlorophyta</taxon>
        <taxon>core chlorophytes</taxon>
        <taxon>Chlorophyceae</taxon>
        <taxon>CS clade</taxon>
        <taxon>Sphaeropleales</taxon>
        <taxon>Selenastraceae</taxon>
        <taxon>Monoraphidium</taxon>
    </lineage>
</organism>
<dbReference type="GeneID" id="25740655"/>
<dbReference type="RefSeq" id="XP_013899203.1">
    <property type="nucleotide sequence ID" value="XM_014043749.1"/>
</dbReference>
<reference evidence="1 2" key="1">
    <citation type="journal article" date="2013" name="BMC Genomics">
        <title>Reconstruction of the lipid metabolism for the microalga Monoraphidium neglectum from its genome sequence reveals characteristics suitable for biofuel production.</title>
        <authorList>
            <person name="Bogen C."/>
            <person name="Al-Dilaimi A."/>
            <person name="Albersmeier A."/>
            <person name="Wichmann J."/>
            <person name="Grundmann M."/>
            <person name="Rupp O."/>
            <person name="Lauersen K.J."/>
            <person name="Blifernez-Klassen O."/>
            <person name="Kalinowski J."/>
            <person name="Goesmann A."/>
            <person name="Mussgnug J.H."/>
            <person name="Kruse O."/>
        </authorList>
    </citation>
    <scope>NUCLEOTIDE SEQUENCE [LARGE SCALE GENOMIC DNA]</scope>
    <source>
        <strain evidence="1 2">SAG 48.87</strain>
    </source>
</reference>
<dbReference type="AlphaFoldDB" id="A0A0D2KY89"/>